<protein>
    <submittedName>
        <fullName evidence="2">Uncharacterized protein</fullName>
    </submittedName>
</protein>
<feature type="coiled-coil region" evidence="1">
    <location>
        <begin position="261"/>
        <end position="288"/>
    </location>
</feature>
<evidence type="ECO:0000313" key="2">
    <source>
        <dbReference type="EMBL" id="KAG2231961.1"/>
    </source>
</evidence>
<dbReference type="Proteomes" id="UP000613177">
    <property type="component" value="Unassembled WGS sequence"/>
</dbReference>
<feature type="coiled-coil region" evidence="1">
    <location>
        <begin position="425"/>
        <end position="506"/>
    </location>
</feature>
<dbReference type="EMBL" id="JAEPRE010000128">
    <property type="protein sequence ID" value="KAG2231961.1"/>
    <property type="molecule type" value="Genomic_DNA"/>
</dbReference>
<evidence type="ECO:0000256" key="1">
    <source>
        <dbReference type="SAM" id="Coils"/>
    </source>
</evidence>
<proteinExistence type="predicted"/>
<keyword evidence="3" id="KW-1185">Reference proteome</keyword>
<comment type="caution">
    <text evidence="2">The sequence shown here is derived from an EMBL/GenBank/DDBJ whole genome shotgun (WGS) entry which is preliminary data.</text>
</comment>
<evidence type="ECO:0000313" key="3">
    <source>
        <dbReference type="Proteomes" id="UP000613177"/>
    </source>
</evidence>
<accession>A0A8H7SPI4</accession>
<name>A0A8H7SPI4_9FUNG</name>
<keyword evidence="1" id="KW-0175">Coiled coil</keyword>
<sequence>MSAFGFISSSPPLSSLLIEDLYDSQQWGSSASASTRSDKPVQASYFSILDDLTERNESTESSPKRSTSAFSFMSPNSVVSDSSSNNNISRHKTIKANTEMKLISATSLLYRLGTEKSNAMHGLHRLYAKQWQTIEQMTQLNSKLQLLCQQKDIALAQEDYLVAETLQTQEHKLNDSLEQLRSMSWRNQVYDAWLNISKLTDQESKAASDVLQWAGLVKEERQLQHMKFINDLERMHQVKLQDLNQGREQVESEKSQVAFDLGIWEQDQQDLEERKEEAVQKDKLQKNEISAEIDLVQLRLKLNVLQSKKEALVTSKAEIEQVMHEKLEPFLPETQEREQEFQSINKRQEEIKMKAQQLDEQERLIDQEIQKHAKEKERGVNELSRLDEQINIADKTSLQDATLIQTILKQIQQRDQTILHHESELQKSRQDLINKKIKLESIQNEVYHQQQVYIQLQEDKVELNQKLNRLQRLKQVAVETNKFQEASTITNQMKNIKSQLEQLNCQEPTEQDQVLLIDQKELNDMELLHDALQEKKCTEIKLILEQFKDAQKDNVIPLLEHELKLVQLQLSNLNTSN</sequence>
<reference evidence="2" key="1">
    <citation type="submission" date="2021-01" db="EMBL/GenBank/DDBJ databases">
        <title>Metabolic potential, ecology and presence of endohyphal bacteria is reflected in genomic diversity of Mucoromycotina.</title>
        <authorList>
            <person name="Muszewska A."/>
            <person name="Okrasinska A."/>
            <person name="Steczkiewicz K."/>
            <person name="Drgas O."/>
            <person name="Orlowska M."/>
            <person name="Perlinska-Lenart U."/>
            <person name="Aleksandrzak-Piekarczyk T."/>
            <person name="Szatraj K."/>
            <person name="Zielenkiewicz U."/>
            <person name="Pilsyk S."/>
            <person name="Malc E."/>
            <person name="Mieczkowski P."/>
            <person name="Kruszewska J.S."/>
            <person name="Biernat P."/>
            <person name="Pawlowska J."/>
        </authorList>
    </citation>
    <scope>NUCLEOTIDE SEQUENCE</scope>
    <source>
        <strain evidence="2">WA0000018081</strain>
    </source>
</reference>
<dbReference type="AlphaFoldDB" id="A0A8H7SPI4"/>
<feature type="coiled-coil region" evidence="1">
    <location>
        <begin position="341"/>
        <end position="389"/>
    </location>
</feature>
<organism evidence="2 3">
    <name type="scientific">Thamnidium elegans</name>
    <dbReference type="NCBI Taxonomy" id="101142"/>
    <lineage>
        <taxon>Eukaryota</taxon>
        <taxon>Fungi</taxon>
        <taxon>Fungi incertae sedis</taxon>
        <taxon>Mucoromycota</taxon>
        <taxon>Mucoromycotina</taxon>
        <taxon>Mucoromycetes</taxon>
        <taxon>Mucorales</taxon>
        <taxon>Mucorineae</taxon>
        <taxon>Mucoraceae</taxon>
        <taxon>Thamnidium</taxon>
    </lineage>
</organism>
<gene>
    <name evidence="2" type="ORF">INT48_001270</name>
</gene>